<dbReference type="GO" id="GO:0035438">
    <property type="term" value="F:cyclic-di-GMP binding"/>
    <property type="evidence" value="ECO:0007669"/>
    <property type="project" value="InterPro"/>
</dbReference>
<name>A0A8J6TM99_9BACT</name>
<accession>A0A8J6TM99</accession>
<reference evidence="2 3" key="1">
    <citation type="submission" date="2020-08" db="EMBL/GenBank/DDBJ databases">
        <title>Bridging the membrane lipid divide: bacteria of the FCB group superphylum have the potential to synthesize archaeal ether lipids.</title>
        <authorList>
            <person name="Villanueva L."/>
            <person name="Von Meijenfeldt F.A.B."/>
            <person name="Westbye A.B."/>
            <person name="Yadav S."/>
            <person name="Hopmans E.C."/>
            <person name="Dutilh B.E."/>
            <person name="Sinninghe Damste J.S."/>
        </authorList>
    </citation>
    <scope>NUCLEOTIDE SEQUENCE [LARGE SCALE GENOMIC DNA]</scope>
    <source>
        <strain evidence="2">NIOZ-UU17</strain>
    </source>
</reference>
<dbReference type="EMBL" id="JACNIG010000216">
    <property type="protein sequence ID" value="MBC8432306.1"/>
    <property type="molecule type" value="Genomic_DNA"/>
</dbReference>
<feature type="domain" description="PilZ" evidence="1">
    <location>
        <begin position="95"/>
        <end position="177"/>
    </location>
</feature>
<dbReference type="Pfam" id="PF07238">
    <property type="entry name" value="PilZ"/>
    <property type="match status" value="1"/>
</dbReference>
<dbReference type="Proteomes" id="UP000605201">
    <property type="component" value="Unassembled WGS sequence"/>
</dbReference>
<organism evidence="2 3">
    <name type="scientific">Candidatus Desulfatibia vada</name>
    <dbReference type="NCBI Taxonomy" id="2841696"/>
    <lineage>
        <taxon>Bacteria</taxon>
        <taxon>Pseudomonadati</taxon>
        <taxon>Thermodesulfobacteriota</taxon>
        <taxon>Desulfobacteria</taxon>
        <taxon>Desulfobacterales</taxon>
        <taxon>Desulfobacterales incertae sedis</taxon>
        <taxon>Candidatus Desulfatibia</taxon>
    </lineage>
</organism>
<comment type="caution">
    <text evidence="2">The sequence shown here is derived from an EMBL/GenBank/DDBJ whole genome shotgun (WGS) entry which is preliminary data.</text>
</comment>
<evidence type="ECO:0000259" key="1">
    <source>
        <dbReference type="Pfam" id="PF07238"/>
    </source>
</evidence>
<sequence>MVTKERRADVRGDFTFQIKYKIMTTEEFEDLKRFDKEIFSSSNEGQSFDIIASETSTESTANAALINYVLQIDEKLDQILELLSKDRSAAVLFRQGLGQNISGSGMQIVTEQPVESGQIVKAKFFLSKLPLVVMDIFGKVIRVVQEDEDGRVLYKVGIKFLDINISDRERIIASVFQKQREDLRKRKNKS</sequence>
<dbReference type="AlphaFoldDB" id="A0A8J6TM99"/>
<gene>
    <name evidence="2" type="ORF">H8D96_10340</name>
</gene>
<protein>
    <submittedName>
        <fullName evidence="2">PilZ domain-containing protein</fullName>
    </submittedName>
</protein>
<evidence type="ECO:0000313" key="3">
    <source>
        <dbReference type="Proteomes" id="UP000605201"/>
    </source>
</evidence>
<dbReference type="Gene3D" id="2.40.10.220">
    <property type="entry name" value="predicted glycosyltransferase like domains"/>
    <property type="match status" value="1"/>
</dbReference>
<dbReference type="InterPro" id="IPR009875">
    <property type="entry name" value="PilZ_domain"/>
</dbReference>
<evidence type="ECO:0000313" key="2">
    <source>
        <dbReference type="EMBL" id="MBC8432306.1"/>
    </source>
</evidence>
<proteinExistence type="predicted"/>